<dbReference type="GO" id="GO:0005524">
    <property type="term" value="F:ATP binding"/>
    <property type="evidence" value="ECO:0007669"/>
    <property type="project" value="InterPro"/>
</dbReference>
<dbReference type="PANTHER" id="PTHR18937:SF12">
    <property type="entry name" value="STRUCTURAL MAINTENANCE OF CHROMOSOMES PROTEIN"/>
    <property type="match status" value="1"/>
</dbReference>
<keyword evidence="6" id="KW-0131">Cell cycle</keyword>
<dbReference type="GO" id="GO:0005634">
    <property type="term" value="C:nucleus"/>
    <property type="evidence" value="ECO:0007669"/>
    <property type="project" value="UniProtKB-SubCell"/>
</dbReference>
<dbReference type="Gene3D" id="1.20.1060.20">
    <property type="match status" value="1"/>
</dbReference>
<dbReference type="InterPro" id="IPR010935">
    <property type="entry name" value="SMC_hinge"/>
</dbReference>
<feature type="compositionally biased region" description="Basic and acidic residues" evidence="8">
    <location>
        <begin position="151"/>
        <end position="161"/>
    </location>
</feature>
<keyword evidence="3" id="KW-0498">Mitosis</keyword>
<evidence type="ECO:0000256" key="3">
    <source>
        <dbReference type="ARBA" id="ARBA00022776"/>
    </source>
</evidence>
<keyword evidence="4 7" id="KW-0175">Coiled coil</keyword>
<dbReference type="GO" id="GO:0008278">
    <property type="term" value="C:cohesin complex"/>
    <property type="evidence" value="ECO:0007669"/>
    <property type="project" value="TreeGrafter"/>
</dbReference>
<evidence type="ECO:0000313" key="11">
    <source>
        <dbReference type="Proteomes" id="UP000224006"/>
    </source>
</evidence>
<keyword evidence="11" id="KW-1185">Reference proteome</keyword>
<dbReference type="GO" id="GO:0007062">
    <property type="term" value="P:sister chromatid cohesion"/>
    <property type="evidence" value="ECO:0007669"/>
    <property type="project" value="TreeGrafter"/>
</dbReference>
<dbReference type="Gene3D" id="3.40.50.300">
    <property type="entry name" value="P-loop containing nucleotide triphosphate hydrolases"/>
    <property type="match status" value="2"/>
</dbReference>
<evidence type="ECO:0000256" key="1">
    <source>
        <dbReference type="ARBA" id="ARBA00004123"/>
    </source>
</evidence>
<dbReference type="SMART" id="SM00968">
    <property type="entry name" value="SMC_hinge"/>
    <property type="match status" value="1"/>
</dbReference>
<dbReference type="GO" id="GO:0051301">
    <property type="term" value="P:cell division"/>
    <property type="evidence" value="ECO:0007669"/>
    <property type="project" value="UniProtKB-KW"/>
</dbReference>
<gene>
    <name evidence="10" type="ORF">BESB_021220</name>
</gene>
<evidence type="ECO:0000256" key="7">
    <source>
        <dbReference type="SAM" id="Coils"/>
    </source>
</evidence>
<dbReference type="Gene3D" id="3.30.70.1620">
    <property type="match status" value="1"/>
</dbReference>
<dbReference type="STRING" id="94643.A0A2A9M7A1"/>
<accession>A0A2A9M7A1</accession>
<evidence type="ECO:0000313" key="10">
    <source>
        <dbReference type="EMBL" id="PFH32181.1"/>
    </source>
</evidence>
<feature type="domain" description="SMC hinge" evidence="9">
    <location>
        <begin position="783"/>
        <end position="923"/>
    </location>
</feature>
<sequence length="1735" mass="193711">MERTRLMGSAGAELPRQHDRNAGCEATPQRRSLSGRSGDGATDSENDEGCLPSSLGARPFEAFPADATMSEGASSPADSARNLYTETPHSSPEASSRRGQRSEEGTLAKFSSPSTPPLFHGVRDPHSVSDLNNKEAHALLPVAREGWRADPVVSDHTDRSSDAPSSASASRRRRGAEENPQGSRLMGLVEQALASRRSGIPYIGGAVWSKDGIPAPDPFAPTPDVGALFRKGAKTGRLRLRWVILENFKSYKGTHVIGPLSGSVAVIGPNGAGKSNLTDAVCFALGVNAKQLRCTRLIELIHSSESRASPKSLLAQTDDEGHDAHGQPSENSAEERLSASVTLHFVRGSVPPSSPLPERISFTRRISHSGECFYLLDDVAVPLADYREALRRHCSCTVHTLQAMLIFQGHIDALATKSAHGLAGLVEEISGSSELLESYHEAQKAVRETREEARRLLARRMQLEQDMKVLRKQKNEADAYEKEQRLQKEQQDELFLFRLLVAETLRAEEEAAARRARQQEEEEREQLNAILTEAQQADRHRVAALLRVQKAKDTLAASTRRSNELRGAYLAMMERFKFLEKEREAAARQRLLEESQREELEAFEEALKGQLIRAAEKRRAVEAQLMAEKEKDDEALLPEDQKLLETLEDEWEEQHALQQQRIRNHQQQLQALRTALDLLLREEREMQGTVETVRELHGEAAAKAVEVADALQRLLTQAHDAKESLDDLRKLASTSKQQRESLLRLQRDLGDQLAQERSLQMDVRRAAQEREVCTQLKKHVSHSGVHGSALECCRPANKRLLVATAAAMGAKANSLIVDSHALALRCVDYLKTARLGSREFLPLDALRRNQLKGHSESSFEGEDEDDEGGRGAVLPPPPAADLPPGCRWAVDCVSFQEGFRPVYEFLLSDCIIVPSLAIAQELKFGASQASARPLLHRYRFVTLDGEKLQCGGVISFDLGGLTGRLAARWEAQQQERLVERLERVKEQLHTLENAETTNAERLQQRTAHFALLHRQSVQLQAKARVWEDQAEAKSKKLAELQAQLQSLQERVAARKEEVATKQQELEEIHASLQQQQQRHFARLDRAVGRVHVHLEHKRRRQRIEALKAELAGLHARESQMTAELADCSDRLRTVQRLASEEAVRDWQPREEDEKRLLKQLELTERDVEDAEKKKGEAAREFRDAQQELNSQEKYLQTAMVQRMSLLLQVREREAASKAQQKRFARDAAAAEGRQKQQVEESWQILRQADQQGVRLPLSAGSWRGVRASIYAVDADKRNGEEAREAGAKAQEMNRREDRPTAPISRRRSDDVDGEMRDAEAGNESQDREDGRDDMGFPESSWREQGAVTEDEKLFAIDFSKLAAEKCEFIAQHKDTPSLLFEAASSQEAEFLRRAARLRTLQPNLKATEKEQRVREQLATVETETDRCQREGRRAENRLARLQRERNARFLGCFHHCKLAVDFFFRELTAAGVPEEETEDGRRGCGSTRGFERIGGRAYLDLECPSGRSISLDEEAFACGVSLLCMPPGKRLLPLHLLSGGERLVAALALVLALLSFVPHVPFLLFDEVDAPLDSQRRRALARVLKLLPRQAGLQVLFISLKDKMFSTADMLVGVAKQPAVGLSRCFFLDLLPYHSRRGASAQAPRPRLADADPRDAEGGDRVGTSRDDIGNPRLSPSLSQVRSSSSLGSRLGSSVFDSRGRKGATQTAAEAKRADAERRKAVTPSDLEGEMDSDT</sequence>
<dbReference type="KEGG" id="bbes:BESB_021220"/>
<evidence type="ECO:0000256" key="5">
    <source>
        <dbReference type="ARBA" id="ARBA00023242"/>
    </source>
</evidence>
<feature type="compositionally biased region" description="Basic and acidic residues" evidence="8">
    <location>
        <begin position="1277"/>
        <end position="1299"/>
    </location>
</feature>
<feature type="coiled-coil region" evidence="7">
    <location>
        <begin position="1023"/>
        <end position="1123"/>
    </location>
</feature>
<dbReference type="VEuPathDB" id="ToxoDB:BESB_021220"/>
<dbReference type="InterPro" id="IPR027417">
    <property type="entry name" value="P-loop_NTPase"/>
</dbReference>
<dbReference type="InterPro" id="IPR003395">
    <property type="entry name" value="RecF/RecN/SMC_N"/>
</dbReference>
<evidence type="ECO:0000256" key="2">
    <source>
        <dbReference type="ARBA" id="ARBA00022618"/>
    </source>
</evidence>
<dbReference type="Pfam" id="PF06470">
    <property type="entry name" value="SMC_hinge"/>
    <property type="match status" value="1"/>
</dbReference>
<dbReference type="SUPFAM" id="SSF75553">
    <property type="entry name" value="Smc hinge domain"/>
    <property type="match status" value="1"/>
</dbReference>
<feature type="compositionally biased region" description="Polar residues" evidence="8">
    <location>
        <begin position="71"/>
        <end position="94"/>
    </location>
</feature>
<dbReference type="EMBL" id="NWUJ01000012">
    <property type="protein sequence ID" value="PFH32181.1"/>
    <property type="molecule type" value="Genomic_DNA"/>
</dbReference>
<protein>
    <submittedName>
        <fullName evidence="10">RecF/RecN/SMC N terminal domain-containing protein</fullName>
    </submittedName>
</protein>
<name>A0A2A9M7A1_BESBE</name>
<dbReference type="GO" id="GO:0003677">
    <property type="term" value="F:DNA binding"/>
    <property type="evidence" value="ECO:0007669"/>
    <property type="project" value="TreeGrafter"/>
</dbReference>
<reference evidence="10 11" key="1">
    <citation type="submission" date="2017-09" db="EMBL/GenBank/DDBJ databases">
        <title>Genome sequencing of Besnoitia besnoiti strain Bb-Ger1.</title>
        <authorList>
            <person name="Schares G."/>
            <person name="Venepally P."/>
            <person name="Lorenzi H.A."/>
        </authorList>
    </citation>
    <scope>NUCLEOTIDE SEQUENCE [LARGE SCALE GENOMIC DNA]</scope>
    <source>
        <strain evidence="10 11">Bb-Ger1</strain>
    </source>
</reference>
<feature type="compositionally biased region" description="Low complexity" evidence="8">
    <location>
        <begin position="1672"/>
        <end position="1695"/>
    </location>
</feature>
<proteinExistence type="predicted"/>
<feature type="coiled-coil region" evidence="7">
    <location>
        <begin position="611"/>
        <end position="682"/>
    </location>
</feature>
<dbReference type="RefSeq" id="XP_029216190.1">
    <property type="nucleotide sequence ID" value="XM_029360831.1"/>
</dbReference>
<comment type="caution">
    <text evidence="10">The sequence shown here is derived from an EMBL/GenBank/DDBJ whole genome shotgun (WGS) entry which is preliminary data.</text>
</comment>
<feature type="compositionally biased region" description="Basic and acidic residues" evidence="8">
    <location>
        <begin position="1306"/>
        <end position="1334"/>
    </location>
</feature>
<feature type="region of interest" description="Disordered" evidence="8">
    <location>
        <begin position="1"/>
        <end position="129"/>
    </location>
</feature>
<dbReference type="Proteomes" id="UP000224006">
    <property type="component" value="Chromosome XI"/>
</dbReference>
<evidence type="ECO:0000256" key="4">
    <source>
        <dbReference type="ARBA" id="ARBA00023054"/>
    </source>
</evidence>
<comment type="subcellular location">
    <subcellularLocation>
        <location evidence="1">Nucleus</location>
    </subcellularLocation>
</comment>
<dbReference type="PANTHER" id="PTHR18937">
    <property type="entry name" value="STRUCTURAL MAINTENANCE OF CHROMOSOMES SMC FAMILY MEMBER"/>
    <property type="match status" value="1"/>
</dbReference>
<feature type="region of interest" description="Disordered" evidence="8">
    <location>
        <begin position="151"/>
        <end position="184"/>
    </location>
</feature>
<feature type="compositionally biased region" description="Basic and acidic residues" evidence="8">
    <location>
        <begin position="1647"/>
        <end position="1670"/>
    </location>
</feature>
<feature type="compositionally biased region" description="Basic and acidic residues" evidence="8">
    <location>
        <begin position="1710"/>
        <end position="1720"/>
    </location>
</feature>
<feature type="region of interest" description="Disordered" evidence="8">
    <location>
        <begin position="309"/>
        <end position="333"/>
    </location>
</feature>
<evidence type="ECO:0000259" key="9">
    <source>
        <dbReference type="SMART" id="SM00968"/>
    </source>
</evidence>
<dbReference type="SUPFAM" id="SSF52540">
    <property type="entry name" value="P-loop containing nucleoside triphosphate hydrolases"/>
    <property type="match status" value="2"/>
</dbReference>
<dbReference type="OrthoDB" id="5575062at2759"/>
<keyword evidence="5" id="KW-0539">Nucleus</keyword>
<organism evidence="10 11">
    <name type="scientific">Besnoitia besnoiti</name>
    <name type="common">Apicomplexan protozoan</name>
    <dbReference type="NCBI Taxonomy" id="94643"/>
    <lineage>
        <taxon>Eukaryota</taxon>
        <taxon>Sar</taxon>
        <taxon>Alveolata</taxon>
        <taxon>Apicomplexa</taxon>
        <taxon>Conoidasida</taxon>
        <taxon>Coccidia</taxon>
        <taxon>Eucoccidiorida</taxon>
        <taxon>Eimeriorina</taxon>
        <taxon>Sarcocystidae</taxon>
        <taxon>Besnoitia</taxon>
    </lineage>
</organism>
<feature type="region of interest" description="Disordered" evidence="8">
    <location>
        <begin position="852"/>
        <end position="878"/>
    </location>
</feature>
<dbReference type="GeneID" id="40307183"/>
<feature type="coiled-coil region" evidence="7">
    <location>
        <begin position="1153"/>
        <end position="1187"/>
    </location>
</feature>
<feature type="region of interest" description="Disordered" evidence="8">
    <location>
        <begin position="1277"/>
        <end position="1344"/>
    </location>
</feature>
<feature type="region of interest" description="Disordered" evidence="8">
    <location>
        <begin position="1639"/>
        <end position="1735"/>
    </location>
</feature>
<evidence type="ECO:0000256" key="6">
    <source>
        <dbReference type="ARBA" id="ARBA00023306"/>
    </source>
</evidence>
<keyword evidence="2" id="KW-0132">Cell division</keyword>
<dbReference type="Pfam" id="PF02463">
    <property type="entry name" value="SMC_N"/>
    <property type="match status" value="1"/>
</dbReference>
<dbReference type="InterPro" id="IPR036277">
    <property type="entry name" value="SMC_hinge_sf"/>
</dbReference>
<feature type="coiled-coil region" evidence="7">
    <location>
        <begin position="432"/>
        <end position="537"/>
    </location>
</feature>
<evidence type="ECO:0000256" key="8">
    <source>
        <dbReference type="SAM" id="MobiDB-lite"/>
    </source>
</evidence>